<name>A0A8H5HNZ4_9AGAR</name>
<evidence type="ECO:0000256" key="1">
    <source>
        <dbReference type="SAM" id="Coils"/>
    </source>
</evidence>
<feature type="compositionally biased region" description="Polar residues" evidence="2">
    <location>
        <begin position="651"/>
        <end position="662"/>
    </location>
</feature>
<feature type="region of interest" description="Disordered" evidence="2">
    <location>
        <begin position="842"/>
        <end position="885"/>
    </location>
</feature>
<dbReference type="EMBL" id="JAACJP010000002">
    <property type="protein sequence ID" value="KAF5386815.1"/>
    <property type="molecule type" value="Genomic_DNA"/>
</dbReference>
<gene>
    <name evidence="3" type="ORF">D9615_002132</name>
</gene>
<feature type="region of interest" description="Disordered" evidence="2">
    <location>
        <begin position="1"/>
        <end position="118"/>
    </location>
</feature>
<feature type="coiled-coil region" evidence="1">
    <location>
        <begin position="127"/>
        <end position="230"/>
    </location>
</feature>
<dbReference type="OrthoDB" id="3268221at2759"/>
<reference evidence="3 4" key="1">
    <citation type="journal article" date="2020" name="ISME J.">
        <title>Uncovering the hidden diversity of litter-decomposition mechanisms in mushroom-forming fungi.</title>
        <authorList>
            <person name="Floudas D."/>
            <person name="Bentzer J."/>
            <person name="Ahren D."/>
            <person name="Johansson T."/>
            <person name="Persson P."/>
            <person name="Tunlid A."/>
        </authorList>
    </citation>
    <scope>NUCLEOTIDE SEQUENCE [LARGE SCALE GENOMIC DNA]</scope>
    <source>
        <strain evidence="3 4">CBS 661.87</strain>
    </source>
</reference>
<feature type="compositionally biased region" description="Polar residues" evidence="2">
    <location>
        <begin position="629"/>
        <end position="639"/>
    </location>
</feature>
<dbReference type="Proteomes" id="UP000565441">
    <property type="component" value="Unassembled WGS sequence"/>
</dbReference>
<keyword evidence="4" id="KW-1185">Reference proteome</keyword>
<feature type="compositionally biased region" description="Polar residues" evidence="2">
    <location>
        <begin position="676"/>
        <end position="685"/>
    </location>
</feature>
<feature type="compositionally biased region" description="Polar residues" evidence="2">
    <location>
        <begin position="692"/>
        <end position="705"/>
    </location>
</feature>
<feature type="compositionally biased region" description="Acidic residues" evidence="2">
    <location>
        <begin position="255"/>
        <end position="265"/>
    </location>
</feature>
<evidence type="ECO:0000256" key="2">
    <source>
        <dbReference type="SAM" id="MobiDB-lite"/>
    </source>
</evidence>
<feature type="region of interest" description="Disordered" evidence="2">
    <location>
        <begin position="248"/>
        <end position="423"/>
    </location>
</feature>
<feature type="compositionally biased region" description="Basic and acidic residues" evidence="2">
    <location>
        <begin position="96"/>
        <end position="107"/>
    </location>
</feature>
<feature type="compositionally biased region" description="Pro residues" evidence="2">
    <location>
        <begin position="314"/>
        <end position="328"/>
    </location>
</feature>
<evidence type="ECO:0000313" key="4">
    <source>
        <dbReference type="Proteomes" id="UP000565441"/>
    </source>
</evidence>
<comment type="caution">
    <text evidence="3">The sequence shown here is derived from an EMBL/GenBank/DDBJ whole genome shotgun (WGS) entry which is preliminary data.</text>
</comment>
<feature type="region of interest" description="Disordered" evidence="2">
    <location>
        <begin position="440"/>
        <end position="463"/>
    </location>
</feature>
<evidence type="ECO:0000313" key="3">
    <source>
        <dbReference type="EMBL" id="KAF5386815.1"/>
    </source>
</evidence>
<feature type="region of interest" description="Disordered" evidence="2">
    <location>
        <begin position="516"/>
        <end position="725"/>
    </location>
</feature>
<feature type="compositionally biased region" description="Polar residues" evidence="2">
    <location>
        <begin position="27"/>
        <end position="37"/>
    </location>
</feature>
<feature type="compositionally biased region" description="Polar residues" evidence="2">
    <location>
        <begin position="588"/>
        <end position="615"/>
    </location>
</feature>
<keyword evidence="1" id="KW-0175">Coiled coil</keyword>
<dbReference type="AlphaFoldDB" id="A0A8H5HNZ4"/>
<proteinExistence type="predicted"/>
<sequence>MDVVDHHNEQSYFPIHPNIQPVRTGDSLHSLTTSSGDSLPRRARHRPPTPPFPSTTPLPSTTNGHYPPNRTAGMGNPLKGKAKERPDPAYANFLSRVRDEERQEQLPRGRSRSNSSGASMHAILRLLAHETARADAAERELAKDNEAVIARVRNMKEAHLRAEAELSRVTSELALYKLQLDLAQREILRAQKILDDVEHARVEAEERGIKDRERARKLVLQRAIEVAREEGRREGWRQSLERGQWHTWEMQRDDEVNDEDFEEEPMREQSPPGRSRSKRSMTLTSIRPAIEHLRGKSRSGAASRKRDSPDIPRNVPPLPIASPIPLRAPPTQQGELGKESSHLSNPISVPRDAYRRPHSRIQSPPHPPRSETCSPSLAPSLRSRRSHHSIPPDGYIPTLDSDAHIALPPPHELSSPVEFSASRDGGMEARGVTLNVDELRNGKGKGVDRTERGEGRNDDPTVPAVHVYGSVFRARSDPASESGGVFRVLKNDGRDTPALSTVSRVSTRISQYDIIGPPKAYKERDSGDQYSGGENSLRQVMNTREREDVREGAPRKLTQPEKIVEDWRSANWSRVGTPPVRSGDKRAASTTRGSSHSENTQIRDINSAIQNSSRALSPRVSEGSRPLPDNSQVIPTSNPEPGERGSYIYLSANSDHYSTRPATQPPRRPSVANIYRQPTPSSGPNRSPPTSQPRGTVQRSISNVTVPGIDIQPPSRSPTNSSEGTVMDNVLLTPEHANTVLPEVYSSQSNHEQSATFTSNHSPDPIVINQLPPGFVPLSPIPSLKDFKPDDHEYHRTAEPFRGGGYQIYAGTALIPETRITYGQGMPSTSGSHSGSMLFGEVPRPSTAAGGFSNPKHANDARKRVSSFGASPAPLNRPFSIFSDE</sequence>
<feature type="compositionally biased region" description="Basic and acidic residues" evidence="2">
    <location>
        <begin position="440"/>
        <end position="459"/>
    </location>
</feature>
<protein>
    <submittedName>
        <fullName evidence="3">Uncharacterized protein</fullName>
    </submittedName>
</protein>
<accession>A0A8H5HNZ4</accession>
<feature type="compositionally biased region" description="Basic and acidic residues" evidence="2">
    <location>
        <begin position="543"/>
        <end position="568"/>
    </location>
</feature>
<feature type="compositionally biased region" description="Polar residues" evidence="2">
    <location>
        <begin position="528"/>
        <end position="542"/>
    </location>
</feature>
<organism evidence="3 4">
    <name type="scientific">Tricholomella constricta</name>
    <dbReference type="NCBI Taxonomy" id="117010"/>
    <lineage>
        <taxon>Eukaryota</taxon>
        <taxon>Fungi</taxon>
        <taxon>Dikarya</taxon>
        <taxon>Basidiomycota</taxon>
        <taxon>Agaricomycotina</taxon>
        <taxon>Agaricomycetes</taxon>
        <taxon>Agaricomycetidae</taxon>
        <taxon>Agaricales</taxon>
        <taxon>Tricholomatineae</taxon>
        <taxon>Lyophyllaceae</taxon>
        <taxon>Tricholomella</taxon>
    </lineage>
</organism>